<accession>A0AAI8YKV3</accession>
<dbReference type="InterPro" id="IPR018824">
    <property type="entry name" value="Conidiation-specific_6"/>
</dbReference>
<proteinExistence type="predicted"/>
<comment type="caution">
    <text evidence="2">The sequence shown here is derived from an EMBL/GenBank/DDBJ whole genome shotgun (WGS) entry which is preliminary data.</text>
</comment>
<dbReference type="AlphaFoldDB" id="A0AAI8YKV3"/>
<evidence type="ECO:0000313" key="3">
    <source>
        <dbReference type="Proteomes" id="UP001295740"/>
    </source>
</evidence>
<feature type="compositionally biased region" description="Basic and acidic residues" evidence="1">
    <location>
        <begin position="10"/>
        <end position="29"/>
    </location>
</feature>
<protein>
    <submittedName>
        <fullName evidence="2">Uu.00g066220.m01.CDS01</fullName>
    </submittedName>
</protein>
<gene>
    <name evidence="2" type="ORF">KHLLAP_LOCUS11465</name>
</gene>
<organism evidence="2 3">
    <name type="scientific">Anthostomella pinea</name>
    <dbReference type="NCBI Taxonomy" id="933095"/>
    <lineage>
        <taxon>Eukaryota</taxon>
        <taxon>Fungi</taxon>
        <taxon>Dikarya</taxon>
        <taxon>Ascomycota</taxon>
        <taxon>Pezizomycotina</taxon>
        <taxon>Sordariomycetes</taxon>
        <taxon>Xylariomycetidae</taxon>
        <taxon>Xylariales</taxon>
        <taxon>Xylariaceae</taxon>
        <taxon>Anthostomella</taxon>
    </lineage>
</organism>
<feature type="compositionally biased region" description="Polar residues" evidence="1">
    <location>
        <begin position="75"/>
        <end position="87"/>
    </location>
</feature>
<evidence type="ECO:0000313" key="2">
    <source>
        <dbReference type="EMBL" id="CAJ2510997.1"/>
    </source>
</evidence>
<keyword evidence="3" id="KW-1185">Reference proteome</keyword>
<dbReference type="EMBL" id="CAUWAG010000018">
    <property type="protein sequence ID" value="CAJ2510997.1"/>
    <property type="molecule type" value="Genomic_DNA"/>
</dbReference>
<evidence type="ECO:0000256" key="1">
    <source>
        <dbReference type="SAM" id="MobiDB-lite"/>
    </source>
</evidence>
<dbReference type="Proteomes" id="UP001295740">
    <property type="component" value="Unassembled WGS sequence"/>
</dbReference>
<name>A0AAI8YKV3_9PEZI</name>
<feature type="compositionally biased region" description="Basic and acidic residues" evidence="1">
    <location>
        <begin position="64"/>
        <end position="73"/>
    </location>
</feature>
<dbReference type="Pfam" id="PF10346">
    <property type="entry name" value="Con-6"/>
    <property type="match status" value="1"/>
</dbReference>
<feature type="region of interest" description="Disordered" evidence="1">
    <location>
        <begin position="1"/>
        <end position="87"/>
    </location>
</feature>
<sequence>MNSAGAKSTMSRDMEELTRGKEDISDQVRGHKANISNPSKLHTSEKSKEKSRQTIENLGGEGAHYGKEADPRSKSAANNLEGSRAMS</sequence>
<reference evidence="2" key="1">
    <citation type="submission" date="2023-10" db="EMBL/GenBank/DDBJ databases">
        <authorList>
            <person name="Hackl T."/>
        </authorList>
    </citation>
    <scope>NUCLEOTIDE SEQUENCE</scope>
</reference>
<feature type="compositionally biased region" description="Basic and acidic residues" evidence="1">
    <location>
        <begin position="42"/>
        <end position="53"/>
    </location>
</feature>